<dbReference type="PANTHER" id="PTHR13887:SF54">
    <property type="entry name" value="DSBA FAMILY PROTEIN"/>
    <property type="match status" value="1"/>
</dbReference>
<gene>
    <name evidence="1" type="ORF">CQS04_12395</name>
</gene>
<dbReference type="Gene3D" id="1.10.472.60">
    <property type="entry name" value="putative protein disulfide isomerase domain"/>
    <property type="match status" value="1"/>
</dbReference>
<dbReference type="OrthoDB" id="9813770at2"/>
<dbReference type="GO" id="GO:0016853">
    <property type="term" value="F:isomerase activity"/>
    <property type="evidence" value="ECO:0007669"/>
    <property type="project" value="UniProtKB-KW"/>
</dbReference>
<dbReference type="PANTHER" id="PTHR13887">
    <property type="entry name" value="GLUTATHIONE S-TRANSFERASE KAPPA"/>
    <property type="match status" value="1"/>
</dbReference>
<organism evidence="1 2">
    <name type="scientific">Chryseomicrobium excrementi</name>
    <dbReference type="NCBI Taxonomy" id="2041346"/>
    <lineage>
        <taxon>Bacteria</taxon>
        <taxon>Bacillati</taxon>
        <taxon>Bacillota</taxon>
        <taxon>Bacilli</taxon>
        <taxon>Bacillales</taxon>
        <taxon>Caryophanaceae</taxon>
        <taxon>Chryseomicrobium</taxon>
    </lineage>
</organism>
<evidence type="ECO:0000313" key="1">
    <source>
        <dbReference type="EMBL" id="PJK16026.1"/>
    </source>
</evidence>
<dbReference type="Gene3D" id="3.40.30.10">
    <property type="entry name" value="Glutaredoxin"/>
    <property type="match status" value="1"/>
</dbReference>
<accession>A0A2M9EXU4</accession>
<dbReference type="EMBL" id="PCGR01000004">
    <property type="protein sequence ID" value="PJK16026.1"/>
    <property type="molecule type" value="Genomic_DNA"/>
</dbReference>
<dbReference type="Pfam" id="PF13743">
    <property type="entry name" value="Thioredoxin_5"/>
    <property type="match status" value="1"/>
</dbReference>
<dbReference type="CDD" id="cd03025">
    <property type="entry name" value="DsbA_FrnE_like"/>
    <property type="match status" value="1"/>
</dbReference>
<dbReference type="RefSeq" id="WP_100354431.1">
    <property type="nucleotide sequence ID" value="NZ_PCGR01000004.1"/>
</dbReference>
<dbReference type="AlphaFoldDB" id="A0A2M9EXU4"/>
<keyword evidence="2" id="KW-1185">Reference proteome</keyword>
<comment type="caution">
    <text evidence="1">The sequence shown here is derived from an EMBL/GenBank/DDBJ whole genome shotgun (WGS) entry which is preliminary data.</text>
</comment>
<name>A0A2M9EXU4_9BACL</name>
<dbReference type="InterPro" id="IPR036249">
    <property type="entry name" value="Thioredoxin-like_sf"/>
</dbReference>
<dbReference type="Proteomes" id="UP000228680">
    <property type="component" value="Unassembled WGS sequence"/>
</dbReference>
<sequence length="305" mass="34693">MTNKTMMCDMETGICGEVEDFGMELIDLKKPTKKIDLYYVTDPICSHCWALEPVFRRFMETYGHHVNLHKVMGGLLEKWHDGPIDPANGIYNPADVATHWREVGAHSRMPIDGSLMVDNPVQSSYPASRVFLQIQEMHGSELAVAFLRNVREALFVGNSNISDAVVLQKVVSDLGINGEEMMYLAETDEAQNRLEQDFALARRLGARGFPSLVFVNEEEQGIKLSGVRTFEIYKEALERVLGEKPEPQNPKPLENLLVKDQFLFAREIEEVYSLTKERAESTINELDSAQFEKKEFLGEVYVTRK</sequence>
<reference evidence="1 2" key="1">
    <citation type="submission" date="2017-10" db="EMBL/GenBank/DDBJ databases">
        <title>Draft genome of Chryseomicrobium casticus sp. nov.</title>
        <authorList>
            <person name="Chakraborty R."/>
            <person name="Saha T."/>
        </authorList>
    </citation>
    <scope>NUCLEOTIDE SEQUENCE [LARGE SCALE GENOMIC DNA]</scope>
    <source>
        <strain evidence="1 2">ET03</strain>
    </source>
</reference>
<keyword evidence="1" id="KW-0413">Isomerase</keyword>
<evidence type="ECO:0000313" key="2">
    <source>
        <dbReference type="Proteomes" id="UP000228680"/>
    </source>
</evidence>
<protein>
    <submittedName>
        <fullName evidence="1">Dithiol-disulfide isomerase</fullName>
    </submittedName>
</protein>
<proteinExistence type="predicted"/>
<dbReference type="SUPFAM" id="SSF52833">
    <property type="entry name" value="Thioredoxin-like"/>
    <property type="match status" value="1"/>
</dbReference>